<feature type="region of interest" description="Disordered" evidence="1">
    <location>
        <begin position="92"/>
        <end position="141"/>
    </location>
</feature>
<dbReference type="EnsemblPlants" id="LPERR01G33720.1">
    <property type="protein sequence ID" value="LPERR01G33720.1"/>
    <property type="gene ID" value="LPERR01G33720"/>
</dbReference>
<sequence length="154" mass="16664">MSGYCNLATSPAAVANGGVEESKWEGIAVGAAATLVRNFSSASQRFTVERSKSTSNGGGGGGLPGVVRRAFSMRRQPSSSFADGYWRIHDDMDGDDDAVERQDQAAFEEGEQKRSGEEQVKVQDHATTSGRKEKITKKKKGRRIFKACKKLLGF</sequence>
<organism evidence="2 3">
    <name type="scientific">Leersia perrieri</name>
    <dbReference type="NCBI Taxonomy" id="77586"/>
    <lineage>
        <taxon>Eukaryota</taxon>
        <taxon>Viridiplantae</taxon>
        <taxon>Streptophyta</taxon>
        <taxon>Embryophyta</taxon>
        <taxon>Tracheophyta</taxon>
        <taxon>Spermatophyta</taxon>
        <taxon>Magnoliopsida</taxon>
        <taxon>Liliopsida</taxon>
        <taxon>Poales</taxon>
        <taxon>Poaceae</taxon>
        <taxon>BOP clade</taxon>
        <taxon>Oryzoideae</taxon>
        <taxon>Oryzeae</taxon>
        <taxon>Oryzinae</taxon>
        <taxon>Leersia</taxon>
    </lineage>
</organism>
<proteinExistence type="predicted"/>
<feature type="region of interest" description="Disordered" evidence="1">
    <location>
        <begin position="46"/>
        <end position="65"/>
    </location>
</feature>
<reference evidence="3" key="2">
    <citation type="submission" date="2013-12" db="EMBL/GenBank/DDBJ databases">
        <authorList>
            <person name="Yu Y."/>
            <person name="Lee S."/>
            <person name="de Baynast K."/>
            <person name="Wissotski M."/>
            <person name="Liu L."/>
            <person name="Talag J."/>
            <person name="Goicoechea J."/>
            <person name="Angelova A."/>
            <person name="Jetty R."/>
            <person name="Kudrna D."/>
            <person name="Golser W."/>
            <person name="Rivera L."/>
            <person name="Zhang J."/>
            <person name="Wing R."/>
        </authorList>
    </citation>
    <scope>NUCLEOTIDE SEQUENCE</scope>
</reference>
<dbReference type="AlphaFoldDB" id="A0A0D9V8I6"/>
<evidence type="ECO:0000313" key="3">
    <source>
        <dbReference type="Proteomes" id="UP000032180"/>
    </source>
</evidence>
<dbReference type="PANTHER" id="PTHR38386:SF5">
    <property type="entry name" value="OS01G0877900 PROTEIN"/>
    <property type="match status" value="1"/>
</dbReference>
<keyword evidence="3" id="KW-1185">Reference proteome</keyword>
<reference evidence="2" key="3">
    <citation type="submission" date="2015-04" db="UniProtKB">
        <authorList>
            <consortium name="EnsemblPlants"/>
        </authorList>
    </citation>
    <scope>IDENTIFICATION</scope>
</reference>
<reference evidence="2 3" key="1">
    <citation type="submission" date="2012-08" db="EMBL/GenBank/DDBJ databases">
        <title>Oryza genome evolution.</title>
        <authorList>
            <person name="Wing R.A."/>
        </authorList>
    </citation>
    <scope>NUCLEOTIDE SEQUENCE</scope>
</reference>
<accession>A0A0D9V8I6</accession>
<evidence type="ECO:0000313" key="2">
    <source>
        <dbReference type="EnsemblPlants" id="LPERR01G33720.1"/>
    </source>
</evidence>
<dbReference type="PANTHER" id="PTHR38386">
    <property type="entry name" value="OS05G0426900 PROTEIN"/>
    <property type="match status" value="1"/>
</dbReference>
<protein>
    <submittedName>
        <fullName evidence="2">Uncharacterized protein</fullName>
    </submittedName>
</protein>
<dbReference type="Gramene" id="LPERR01G33720.1">
    <property type="protein sequence ID" value="LPERR01G33720.1"/>
    <property type="gene ID" value="LPERR01G33720"/>
</dbReference>
<evidence type="ECO:0000256" key="1">
    <source>
        <dbReference type="SAM" id="MobiDB-lite"/>
    </source>
</evidence>
<dbReference type="HOGENOM" id="CLU_134650_0_0_1"/>
<feature type="compositionally biased region" description="Basic and acidic residues" evidence="1">
    <location>
        <begin position="110"/>
        <end position="124"/>
    </location>
</feature>
<dbReference type="eggNOG" id="ENOG502SGQM">
    <property type="taxonomic scope" value="Eukaryota"/>
</dbReference>
<dbReference type="Proteomes" id="UP000032180">
    <property type="component" value="Chromosome 1"/>
</dbReference>
<name>A0A0D9V8I6_9ORYZ</name>